<evidence type="ECO:0000256" key="2">
    <source>
        <dbReference type="SAM" id="MobiDB-lite"/>
    </source>
</evidence>
<evidence type="ECO:0000259" key="3">
    <source>
        <dbReference type="SMART" id="SM00382"/>
    </source>
</evidence>
<dbReference type="InterPro" id="IPR016032">
    <property type="entry name" value="Sig_transdc_resp-reg_C-effctor"/>
</dbReference>
<dbReference type="Gene3D" id="1.10.10.10">
    <property type="entry name" value="Winged helix-like DNA-binding domain superfamily/Winged helix DNA-binding domain"/>
    <property type="match status" value="1"/>
</dbReference>
<dbReference type="EMBL" id="BAAASJ010000020">
    <property type="protein sequence ID" value="GAA2628240.1"/>
    <property type="molecule type" value="Genomic_DNA"/>
</dbReference>
<dbReference type="InterPro" id="IPR011990">
    <property type="entry name" value="TPR-like_helical_dom_sf"/>
</dbReference>
<sequence>MHGIQVRLFGEVSLHRGGEPLTAPPGKALELLGYLLMHRDRIHTREVISELLWPDTEPGAARKYLRQTLWRLNTTMQDRSNDHGEAGELVVVDPHCIRINPAASCWLDVDAFEESYAAVRDTDGHTLSDDQAHAVEYALGLYRGDLLATWYHDWCGHDRDRLRHTYLAMLDQLMGHCEARGLYAKGVGFGQAVLRHDAAREHTHRQLMRLHYAAGDRTAALRQYEQCASVVDQEFGVRPSADTTVLYEHIRADRAEDILPGSARPVVAGRPTRESWNGGPGLDHPGGHLDPVSVAAIPEQRSQSRRESALLDSVRVQSSGPSGPSGPDSRTPSDVSDQGRGPAEYDLDEVREDIPDEGRDTVDMGGSGYTDSTQHLQAELARLDVLLGRQVGRARHSHREPADELSALYVSEAEVDALLDGTLDTPPHDGELETEAELDRLSAEIAERVAQSVRDGVSLRLVALAGLFDLHPVDVDVVVMCLAPEIDRRYERLYGYLHDDMTRRLPTVGLALDLVSADRAARTAARTRFAPSAPLVRHRLVTLTEDSAAPTHSLLGSTVRLDPRIAGFLLEDDELAGRLRPYAGIVPPTGTLDDLYFPAEFGASLARLSEHADDGLVVYCQGPYGVGKQSAASACSLRWKAPLLVVSADLLAERPMEEFAALVALVDREARLQGAVMYWENVDSLLGEQARPRLSLLLSTLAAHPAPVFLAGDTAWEPSDPPAGMTFVRLEFPAPGCDERLRLWESALDVLDGTDRPALDLAAVSGKFRLSGGQIQDAAATARNLAHARAPGAPRLTQDDLYAACRLQSNRKLAELAQRITPHYAWDDIVLPADRMEQLREIANQVRYRALVYESWGFERKLANGRGLAVLFAGPSGTGKTMAADVVAHELGLDLYKIDLSTVVSKYIGETEKNLSRIFAEAATSNAVLFFDEADALFGKRSQVRDAHDRYANLETSYLLQRMEQHEGVVVLATNLRKNLDDAFIRRLHVTIDFPVPGVEDRRRIWEQVWPKEAPLDGSVDPDLLARQIDLPGGNIRNIALAGAFLAAADGGVVTMGHLLRATRREYQKMGKILTTGEFGTGTTTGKDGSQAFPSE</sequence>
<gene>
    <name evidence="5" type="ORF">GCM10010307_17940</name>
</gene>
<keyword evidence="1" id="KW-0902">Two-component regulatory system</keyword>
<feature type="compositionally biased region" description="Basic and acidic residues" evidence="2">
    <location>
        <begin position="352"/>
        <end position="362"/>
    </location>
</feature>
<dbReference type="InterPro" id="IPR003593">
    <property type="entry name" value="AAA+_ATPase"/>
</dbReference>
<dbReference type="SUPFAM" id="SSF48452">
    <property type="entry name" value="TPR-like"/>
    <property type="match status" value="1"/>
</dbReference>
<keyword evidence="6" id="KW-1185">Reference proteome</keyword>
<feature type="region of interest" description="Disordered" evidence="2">
    <location>
        <begin position="261"/>
        <end position="366"/>
    </location>
</feature>
<feature type="domain" description="AAA+ ATPase" evidence="3">
    <location>
        <begin position="614"/>
        <end position="722"/>
    </location>
</feature>
<reference evidence="6" key="1">
    <citation type="journal article" date="2019" name="Int. J. Syst. Evol. Microbiol.">
        <title>The Global Catalogue of Microorganisms (GCM) 10K type strain sequencing project: providing services to taxonomists for standard genome sequencing and annotation.</title>
        <authorList>
            <consortium name="The Broad Institute Genomics Platform"/>
            <consortium name="The Broad Institute Genome Sequencing Center for Infectious Disease"/>
            <person name="Wu L."/>
            <person name="Ma J."/>
        </authorList>
    </citation>
    <scope>NUCLEOTIDE SEQUENCE [LARGE SCALE GENOMIC DNA]</scope>
    <source>
        <strain evidence="6">JCM 4524</strain>
    </source>
</reference>
<comment type="caution">
    <text evidence="5">The sequence shown here is derived from an EMBL/GenBank/DDBJ whole genome shotgun (WGS) entry which is preliminary data.</text>
</comment>
<evidence type="ECO:0008006" key="7">
    <source>
        <dbReference type="Google" id="ProtNLM"/>
    </source>
</evidence>
<dbReference type="SMART" id="SM01043">
    <property type="entry name" value="BTAD"/>
    <property type="match status" value="1"/>
</dbReference>
<dbReference type="PANTHER" id="PTHR35807">
    <property type="entry name" value="TRANSCRIPTIONAL REGULATOR REDD-RELATED"/>
    <property type="match status" value="1"/>
</dbReference>
<dbReference type="Gene3D" id="3.40.50.300">
    <property type="entry name" value="P-loop containing nucleotide triphosphate hydrolases"/>
    <property type="match status" value="1"/>
</dbReference>
<dbReference type="InterPro" id="IPR051677">
    <property type="entry name" value="AfsR-DnrI-RedD_regulator"/>
</dbReference>
<evidence type="ECO:0000313" key="5">
    <source>
        <dbReference type="EMBL" id="GAA2628240.1"/>
    </source>
</evidence>
<dbReference type="Pfam" id="PF00004">
    <property type="entry name" value="AAA"/>
    <property type="match status" value="1"/>
</dbReference>
<dbReference type="InterPro" id="IPR036388">
    <property type="entry name" value="WH-like_DNA-bd_sf"/>
</dbReference>
<dbReference type="CDD" id="cd19481">
    <property type="entry name" value="RecA-like_protease"/>
    <property type="match status" value="1"/>
</dbReference>
<dbReference type="InterPro" id="IPR054472">
    <property type="entry name" value="WHD"/>
</dbReference>
<dbReference type="Proteomes" id="UP001500151">
    <property type="component" value="Unassembled WGS sequence"/>
</dbReference>
<dbReference type="Gene3D" id="1.25.40.10">
    <property type="entry name" value="Tetratricopeptide repeat domain"/>
    <property type="match status" value="1"/>
</dbReference>
<dbReference type="SUPFAM" id="SSF52540">
    <property type="entry name" value="P-loop containing nucleoside triphosphate hydrolases"/>
    <property type="match status" value="2"/>
</dbReference>
<dbReference type="InterPro" id="IPR005158">
    <property type="entry name" value="BTAD"/>
</dbReference>
<feature type="region of interest" description="Disordered" evidence="2">
    <location>
        <begin position="1076"/>
        <end position="1096"/>
    </location>
</feature>
<dbReference type="InterPro" id="IPR027417">
    <property type="entry name" value="P-loop_NTPase"/>
</dbReference>
<feature type="domain" description="Bacterial transcriptional activator" evidence="4">
    <location>
        <begin position="107"/>
        <end position="251"/>
    </location>
</feature>
<protein>
    <recommendedName>
        <fullName evidence="7">AAA family ATPase</fullName>
    </recommendedName>
</protein>
<dbReference type="InterPro" id="IPR003959">
    <property type="entry name" value="ATPase_AAA_core"/>
</dbReference>
<evidence type="ECO:0000313" key="6">
    <source>
        <dbReference type="Proteomes" id="UP001500151"/>
    </source>
</evidence>
<evidence type="ECO:0000259" key="4">
    <source>
        <dbReference type="SMART" id="SM01043"/>
    </source>
</evidence>
<feature type="domain" description="AAA+ ATPase" evidence="3">
    <location>
        <begin position="866"/>
        <end position="998"/>
    </location>
</feature>
<name>A0ABP6CZ77_9ACTN</name>
<dbReference type="SMART" id="SM00382">
    <property type="entry name" value="AAA"/>
    <property type="match status" value="2"/>
</dbReference>
<organism evidence="5 6">
    <name type="scientific">Streptomyces vastus</name>
    <dbReference type="NCBI Taxonomy" id="285451"/>
    <lineage>
        <taxon>Bacteria</taxon>
        <taxon>Bacillati</taxon>
        <taxon>Actinomycetota</taxon>
        <taxon>Actinomycetes</taxon>
        <taxon>Kitasatosporales</taxon>
        <taxon>Streptomycetaceae</taxon>
        <taxon>Streptomyces</taxon>
    </lineage>
</organism>
<feature type="compositionally biased region" description="Low complexity" evidence="2">
    <location>
        <begin position="1076"/>
        <end position="1086"/>
    </location>
</feature>
<proteinExistence type="predicted"/>
<dbReference type="Pfam" id="PF22977">
    <property type="entry name" value="WHD"/>
    <property type="match status" value="1"/>
</dbReference>
<dbReference type="SUPFAM" id="SSF46894">
    <property type="entry name" value="C-terminal effector domain of the bipartite response regulators"/>
    <property type="match status" value="1"/>
</dbReference>
<dbReference type="Pfam" id="PF03704">
    <property type="entry name" value="BTAD"/>
    <property type="match status" value="1"/>
</dbReference>
<accession>A0ABP6CZ77</accession>
<feature type="compositionally biased region" description="Low complexity" evidence="2">
    <location>
        <begin position="318"/>
        <end position="327"/>
    </location>
</feature>
<evidence type="ECO:0000256" key="1">
    <source>
        <dbReference type="ARBA" id="ARBA00023012"/>
    </source>
</evidence>